<dbReference type="OrthoDB" id="9775804at2"/>
<keyword evidence="2" id="KW-0808">Transferase</keyword>
<evidence type="ECO:0000313" key="3">
    <source>
        <dbReference type="Proteomes" id="UP000240912"/>
    </source>
</evidence>
<dbReference type="AlphaFoldDB" id="A0A2T3HGW1"/>
<keyword evidence="3" id="KW-1185">Reference proteome</keyword>
<dbReference type="EMBL" id="PYLS01000009">
    <property type="protein sequence ID" value="PST81686.1"/>
    <property type="molecule type" value="Genomic_DNA"/>
</dbReference>
<evidence type="ECO:0000259" key="1">
    <source>
        <dbReference type="PROSITE" id="PS51186"/>
    </source>
</evidence>
<dbReference type="InterPro" id="IPR000182">
    <property type="entry name" value="GNAT_dom"/>
</dbReference>
<dbReference type="PANTHER" id="PTHR43233:SF1">
    <property type="entry name" value="FAMILY N-ACETYLTRANSFERASE, PUTATIVE (AFU_ORTHOLOGUE AFUA_6G03350)-RELATED"/>
    <property type="match status" value="1"/>
</dbReference>
<dbReference type="Pfam" id="PF13673">
    <property type="entry name" value="Acetyltransf_10"/>
    <property type="match status" value="1"/>
</dbReference>
<dbReference type="InterPro" id="IPR016181">
    <property type="entry name" value="Acyl_CoA_acyltransferase"/>
</dbReference>
<gene>
    <name evidence="2" type="ORF">C7T94_18915</name>
</gene>
<name>A0A2T3HGW1_9SPHI</name>
<dbReference type="GO" id="GO:0016747">
    <property type="term" value="F:acyltransferase activity, transferring groups other than amino-acyl groups"/>
    <property type="evidence" value="ECO:0007669"/>
    <property type="project" value="InterPro"/>
</dbReference>
<protein>
    <submittedName>
        <fullName evidence="2">GNAT family N-acetyltransferase</fullName>
    </submittedName>
</protein>
<dbReference type="InterPro" id="IPR053144">
    <property type="entry name" value="Acetyltransferase_Butenolide"/>
</dbReference>
<dbReference type="PROSITE" id="PS51186">
    <property type="entry name" value="GNAT"/>
    <property type="match status" value="1"/>
</dbReference>
<reference evidence="2 3" key="1">
    <citation type="submission" date="2018-03" db="EMBL/GenBank/DDBJ databases">
        <authorList>
            <person name="Keele B.F."/>
        </authorList>
    </citation>
    <scope>NUCLEOTIDE SEQUENCE [LARGE SCALE GENOMIC DNA]</scope>
    <source>
        <strain evidence="2 3">YL28-9</strain>
    </source>
</reference>
<evidence type="ECO:0000313" key="2">
    <source>
        <dbReference type="EMBL" id="PST81686.1"/>
    </source>
</evidence>
<organism evidence="2 3">
    <name type="scientific">Pedobacter yulinensis</name>
    <dbReference type="NCBI Taxonomy" id="2126353"/>
    <lineage>
        <taxon>Bacteria</taxon>
        <taxon>Pseudomonadati</taxon>
        <taxon>Bacteroidota</taxon>
        <taxon>Sphingobacteriia</taxon>
        <taxon>Sphingobacteriales</taxon>
        <taxon>Sphingobacteriaceae</taxon>
        <taxon>Pedobacter</taxon>
    </lineage>
</organism>
<dbReference type="PANTHER" id="PTHR43233">
    <property type="entry name" value="FAMILY N-ACETYLTRANSFERASE, PUTATIVE (AFU_ORTHOLOGUE AFUA_6G03350)-RELATED"/>
    <property type="match status" value="1"/>
</dbReference>
<comment type="caution">
    <text evidence="2">The sequence shown here is derived from an EMBL/GenBank/DDBJ whole genome shotgun (WGS) entry which is preliminary data.</text>
</comment>
<dbReference type="Gene3D" id="3.40.630.30">
    <property type="match status" value="1"/>
</dbReference>
<proteinExistence type="predicted"/>
<dbReference type="SUPFAM" id="SSF55729">
    <property type="entry name" value="Acyl-CoA N-acyltransferases (Nat)"/>
    <property type="match status" value="1"/>
</dbReference>
<accession>A0A2T3HGW1</accession>
<dbReference type="CDD" id="cd04301">
    <property type="entry name" value="NAT_SF"/>
    <property type="match status" value="1"/>
</dbReference>
<dbReference type="Proteomes" id="UP000240912">
    <property type="component" value="Unassembled WGS sequence"/>
</dbReference>
<sequence length="132" mass="15018">MEITYKTDYLPSVQEVIELYDDAGLRRPTGDPARIERMYNNSDLVITAWHGEELVGVSRSITDYSWSLYLADLAVKKAYQKSGIGRELLKHTQQAVSDENIILLLAAPAAINYYPKTGMEKVENGFIIHRKR</sequence>
<feature type="domain" description="N-acetyltransferase" evidence="1">
    <location>
        <begin position="3"/>
        <end position="132"/>
    </location>
</feature>